<accession>A0A8H6RA05</accession>
<dbReference type="EMBL" id="JABCIY010000261">
    <property type="protein sequence ID" value="KAF7186216.1"/>
    <property type="molecule type" value="Genomic_DNA"/>
</dbReference>
<evidence type="ECO:0000313" key="1">
    <source>
        <dbReference type="EMBL" id="KAF7186216.1"/>
    </source>
</evidence>
<keyword evidence="2" id="KW-1185">Reference proteome</keyword>
<reference evidence="1" key="1">
    <citation type="submission" date="2020-04" db="EMBL/GenBank/DDBJ databases">
        <title>Draft genome resource of the tomato pathogen Pseudocercospora fuligena.</title>
        <authorList>
            <person name="Zaccaron A."/>
        </authorList>
    </citation>
    <scope>NUCLEOTIDE SEQUENCE</scope>
    <source>
        <strain evidence="1">PF001</strain>
    </source>
</reference>
<protein>
    <submittedName>
        <fullName evidence="1">Uncharacterized protein</fullName>
    </submittedName>
</protein>
<evidence type="ECO:0000313" key="2">
    <source>
        <dbReference type="Proteomes" id="UP000660729"/>
    </source>
</evidence>
<proteinExistence type="predicted"/>
<dbReference type="AlphaFoldDB" id="A0A8H6RA05"/>
<organism evidence="1 2">
    <name type="scientific">Pseudocercospora fuligena</name>
    <dbReference type="NCBI Taxonomy" id="685502"/>
    <lineage>
        <taxon>Eukaryota</taxon>
        <taxon>Fungi</taxon>
        <taxon>Dikarya</taxon>
        <taxon>Ascomycota</taxon>
        <taxon>Pezizomycotina</taxon>
        <taxon>Dothideomycetes</taxon>
        <taxon>Dothideomycetidae</taxon>
        <taxon>Mycosphaerellales</taxon>
        <taxon>Mycosphaerellaceae</taxon>
        <taxon>Pseudocercospora</taxon>
    </lineage>
</organism>
<dbReference type="Proteomes" id="UP000660729">
    <property type="component" value="Unassembled WGS sequence"/>
</dbReference>
<comment type="caution">
    <text evidence="1">The sequence shown here is derived from an EMBL/GenBank/DDBJ whole genome shotgun (WGS) entry which is preliminary data.</text>
</comment>
<gene>
    <name evidence="1" type="ORF">HII31_12458</name>
</gene>
<sequence>MPATMKYTSPATPDMLDLEAAGLRKRQASKETADTPGFNLAIIWPYNLYSWGYKSPLTWRTMLMISTTAGVGWK</sequence>
<name>A0A8H6RA05_9PEZI</name>